<dbReference type="AlphaFoldDB" id="A0AAW1NEZ0"/>
<dbReference type="PANTHER" id="PTHR23108:SF3">
    <property type="entry name" value="METHYLTRANSFERASE FAMILY PROTEIN"/>
    <property type="match status" value="1"/>
</dbReference>
<keyword evidence="2" id="KW-1185">Reference proteome</keyword>
<proteinExistence type="predicted"/>
<organism evidence="1 2">
    <name type="scientific">Symbiochloris irregularis</name>
    <dbReference type="NCBI Taxonomy" id="706552"/>
    <lineage>
        <taxon>Eukaryota</taxon>
        <taxon>Viridiplantae</taxon>
        <taxon>Chlorophyta</taxon>
        <taxon>core chlorophytes</taxon>
        <taxon>Trebouxiophyceae</taxon>
        <taxon>Trebouxiales</taxon>
        <taxon>Trebouxiaceae</taxon>
        <taxon>Symbiochloris</taxon>
    </lineage>
</organism>
<dbReference type="SUPFAM" id="SSF53335">
    <property type="entry name" value="S-adenosyl-L-methionine-dependent methyltransferases"/>
    <property type="match status" value="1"/>
</dbReference>
<dbReference type="Pfam" id="PF10294">
    <property type="entry name" value="Methyltransf_16"/>
    <property type="match status" value="1"/>
</dbReference>
<protein>
    <submittedName>
        <fullName evidence="1">Uncharacterized protein</fullName>
    </submittedName>
</protein>
<dbReference type="Gene3D" id="3.40.50.150">
    <property type="entry name" value="Vaccinia Virus protein VP39"/>
    <property type="match status" value="1"/>
</dbReference>
<dbReference type="GO" id="GO:0005634">
    <property type="term" value="C:nucleus"/>
    <property type="evidence" value="ECO:0007669"/>
    <property type="project" value="TreeGrafter"/>
</dbReference>
<sequence length="221" mass="24269">MSNTGSDADDFGTADLFVNKAYEKRRFLFEQTGLELELLVSPATATDHDLTGQILWPGAHILADYLAQTASAFTAACELGAGLGLVSLVCAARHCPVVATDHSEEVLSVLAQNCSLNRLKHPVRCMQLDWGDECHVLQVLEASPQQQGYPLLLGADVCYNLNAMHKLFAAASRLLARNASARFMLAYVSRAATLDRSFSNDTSLWLWFHQAIHSRCCLREV</sequence>
<dbReference type="InterPro" id="IPR019410">
    <property type="entry name" value="Methyltransf_16"/>
</dbReference>
<accession>A0AAW1NEZ0</accession>
<comment type="caution">
    <text evidence="1">The sequence shown here is derived from an EMBL/GenBank/DDBJ whole genome shotgun (WGS) entry which is preliminary data.</text>
</comment>
<name>A0AAW1NEZ0_9CHLO</name>
<dbReference type="InterPro" id="IPR038899">
    <property type="entry name" value="METTL22"/>
</dbReference>
<evidence type="ECO:0000313" key="1">
    <source>
        <dbReference type="EMBL" id="KAK9785251.1"/>
    </source>
</evidence>
<gene>
    <name evidence="1" type="ORF">WJX73_006390</name>
</gene>
<evidence type="ECO:0000313" key="2">
    <source>
        <dbReference type="Proteomes" id="UP001465755"/>
    </source>
</evidence>
<dbReference type="EMBL" id="JALJOQ010000313">
    <property type="protein sequence ID" value="KAK9785251.1"/>
    <property type="molecule type" value="Genomic_DNA"/>
</dbReference>
<dbReference type="Proteomes" id="UP001465755">
    <property type="component" value="Unassembled WGS sequence"/>
</dbReference>
<dbReference type="GO" id="GO:0008276">
    <property type="term" value="F:protein methyltransferase activity"/>
    <property type="evidence" value="ECO:0007669"/>
    <property type="project" value="InterPro"/>
</dbReference>
<reference evidence="1 2" key="1">
    <citation type="journal article" date="2024" name="Nat. Commun.">
        <title>Phylogenomics reveals the evolutionary origins of lichenization in chlorophyte algae.</title>
        <authorList>
            <person name="Puginier C."/>
            <person name="Libourel C."/>
            <person name="Otte J."/>
            <person name="Skaloud P."/>
            <person name="Haon M."/>
            <person name="Grisel S."/>
            <person name="Petersen M."/>
            <person name="Berrin J.G."/>
            <person name="Delaux P.M."/>
            <person name="Dal Grande F."/>
            <person name="Keller J."/>
        </authorList>
    </citation>
    <scope>NUCLEOTIDE SEQUENCE [LARGE SCALE GENOMIC DNA]</scope>
    <source>
        <strain evidence="1 2">SAG 2036</strain>
    </source>
</reference>
<dbReference type="InterPro" id="IPR029063">
    <property type="entry name" value="SAM-dependent_MTases_sf"/>
</dbReference>
<dbReference type="PANTHER" id="PTHR23108">
    <property type="entry name" value="METHYLTRANSFERASE-RELATED"/>
    <property type="match status" value="1"/>
</dbReference>